<keyword evidence="3" id="KW-0227">DNA damage</keyword>
<accession>A0A1D7VPM2</accession>
<reference evidence="6 7" key="1">
    <citation type="submission" date="2016-09" db="EMBL/GenBank/DDBJ databases">
        <title>Complete genome sequencing of Streptomyces lydicus 103 and metabolic pathways analysis of antibiotic biosynthesis.</title>
        <authorList>
            <person name="Jia N."/>
            <person name="Ding M.-Z."/>
            <person name="Gao F."/>
            <person name="Yuan Y.-J."/>
        </authorList>
    </citation>
    <scope>NUCLEOTIDE SEQUENCE [LARGE SCALE GENOMIC DNA]</scope>
    <source>
        <strain evidence="6 7">103</strain>
    </source>
</reference>
<gene>
    <name evidence="3" type="primary">ku</name>
    <name evidence="6" type="ORF">SL103_21440</name>
</gene>
<feature type="compositionally biased region" description="Basic and acidic residues" evidence="4">
    <location>
        <begin position="279"/>
        <end position="297"/>
    </location>
</feature>
<feature type="compositionally biased region" description="Low complexity" evidence="4">
    <location>
        <begin position="322"/>
        <end position="333"/>
    </location>
</feature>
<proteinExistence type="inferred from homology"/>
<dbReference type="PANTHER" id="PTHR41251">
    <property type="entry name" value="NON-HOMOLOGOUS END JOINING PROTEIN KU"/>
    <property type="match status" value="1"/>
</dbReference>
<dbReference type="OrthoDB" id="9795084at2"/>
<dbReference type="InterPro" id="IPR009187">
    <property type="entry name" value="Prok_Ku"/>
</dbReference>
<name>A0A1D7VPM2_9ACTN</name>
<dbReference type="AlphaFoldDB" id="A0A1D7VPM2"/>
<comment type="subunit">
    <text evidence="3">Homodimer. Interacts with LigD.</text>
</comment>
<dbReference type="PANTHER" id="PTHR41251:SF1">
    <property type="entry name" value="NON-HOMOLOGOUS END JOINING PROTEIN KU"/>
    <property type="match status" value="1"/>
</dbReference>
<organism evidence="6 7">
    <name type="scientific">Streptomyces lydicus</name>
    <dbReference type="NCBI Taxonomy" id="47763"/>
    <lineage>
        <taxon>Bacteria</taxon>
        <taxon>Bacillati</taxon>
        <taxon>Actinomycetota</taxon>
        <taxon>Actinomycetes</taxon>
        <taxon>Kitasatosporales</taxon>
        <taxon>Streptomycetaceae</taxon>
        <taxon>Streptomyces</taxon>
    </lineage>
</organism>
<sequence>MRSIWNGSISFGLVTIPVKTYSATERTSSVSFLRIHEKDGAPIQYRKMCELDGKEVPNEEVGKGYQPPGDDTVVPVTDDELSRLPVPAGKTLTILSFVDPSEIDPLQMDKAYYLGPNGASAAKPYALLREALEHHRKVALGKVAMRGRESLAMLRAHNGAIVMHQLLWPDQVRPAPDVVPEKVKLRENEMALAETLMDSLGELDPAELHDDYREAVEELAAAKLEGEEPVVPAPSGSDARVIDLTAALEKSVRAARSGRGEGAESASVTPIRGRTAAKKATEKKPAAGKPAAKDGAKKSTARTSSKKTAGTTAKSARKTTEKSTAGKAATGKATAKKATAKKTAAGKSRAKKSG</sequence>
<keyword evidence="3" id="KW-0234">DNA repair</keyword>
<dbReference type="SMART" id="SM00559">
    <property type="entry name" value="Ku78"/>
    <property type="match status" value="1"/>
</dbReference>
<comment type="function">
    <text evidence="3">With LigD forms a non-homologous end joining (NHEJ) DNA repair enzyme, which repairs dsDNA breaks with reduced fidelity. Binds linear dsDNA with 5'- and 3'- overhangs but not closed circular dsDNA nor ssDNA. Recruits and stimulates the ligase activity of LigD.</text>
</comment>
<dbReference type="NCBIfam" id="TIGR02772">
    <property type="entry name" value="Ku_bact"/>
    <property type="match status" value="1"/>
</dbReference>
<evidence type="ECO:0000313" key="6">
    <source>
        <dbReference type="EMBL" id="AOP48458.1"/>
    </source>
</evidence>
<evidence type="ECO:0000256" key="4">
    <source>
        <dbReference type="SAM" id="MobiDB-lite"/>
    </source>
</evidence>
<keyword evidence="7" id="KW-1185">Reference proteome</keyword>
<dbReference type="EMBL" id="CP017157">
    <property type="protein sequence ID" value="AOP48458.1"/>
    <property type="molecule type" value="Genomic_DNA"/>
</dbReference>
<keyword evidence="2 3" id="KW-0233">DNA recombination</keyword>
<evidence type="ECO:0000313" key="7">
    <source>
        <dbReference type="Proteomes" id="UP000094094"/>
    </source>
</evidence>
<protein>
    <recommendedName>
        <fullName evidence="3">Non-homologous end joining protein Ku</fullName>
    </recommendedName>
</protein>
<dbReference type="Proteomes" id="UP000094094">
    <property type="component" value="Chromosome"/>
</dbReference>
<dbReference type="RefSeq" id="WP_069570586.1">
    <property type="nucleotide sequence ID" value="NZ_CP017157.1"/>
</dbReference>
<evidence type="ECO:0000256" key="2">
    <source>
        <dbReference type="ARBA" id="ARBA00023172"/>
    </source>
</evidence>
<dbReference type="GO" id="GO:0003690">
    <property type="term" value="F:double-stranded DNA binding"/>
    <property type="evidence" value="ECO:0007669"/>
    <property type="project" value="UniProtKB-UniRule"/>
</dbReference>
<dbReference type="InterPro" id="IPR006164">
    <property type="entry name" value="DNA_bd_Ku70/Ku80"/>
</dbReference>
<dbReference type="GO" id="GO:0006310">
    <property type="term" value="P:DNA recombination"/>
    <property type="evidence" value="ECO:0007669"/>
    <property type="project" value="UniProtKB-KW"/>
</dbReference>
<evidence type="ECO:0000256" key="3">
    <source>
        <dbReference type="HAMAP-Rule" id="MF_01875"/>
    </source>
</evidence>
<dbReference type="InterPro" id="IPR016194">
    <property type="entry name" value="SPOC-like_C_dom_sf"/>
</dbReference>
<evidence type="ECO:0000256" key="1">
    <source>
        <dbReference type="ARBA" id="ARBA00023125"/>
    </source>
</evidence>
<feature type="domain" description="Ku" evidence="5">
    <location>
        <begin position="53"/>
        <end position="183"/>
    </location>
</feature>
<dbReference type="SUPFAM" id="SSF100939">
    <property type="entry name" value="SPOC domain-like"/>
    <property type="match status" value="1"/>
</dbReference>
<dbReference type="HAMAP" id="MF_01875">
    <property type="entry name" value="Prokaryotic_Ku"/>
    <property type="match status" value="1"/>
</dbReference>
<dbReference type="Pfam" id="PF02735">
    <property type="entry name" value="Ku"/>
    <property type="match status" value="1"/>
</dbReference>
<dbReference type="Gene3D" id="2.40.290.10">
    <property type="match status" value="1"/>
</dbReference>
<evidence type="ECO:0000259" key="5">
    <source>
        <dbReference type="SMART" id="SM00559"/>
    </source>
</evidence>
<feature type="compositionally biased region" description="Low complexity" evidence="4">
    <location>
        <begin position="301"/>
        <end position="314"/>
    </location>
</feature>
<keyword evidence="1 3" id="KW-0238">DNA-binding</keyword>
<comment type="similarity">
    <text evidence="3">Belongs to the prokaryotic Ku family.</text>
</comment>
<dbReference type="KEGG" id="slc:SL103_21440"/>
<dbReference type="GO" id="GO:0006303">
    <property type="term" value="P:double-strand break repair via nonhomologous end joining"/>
    <property type="evidence" value="ECO:0007669"/>
    <property type="project" value="UniProtKB-UniRule"/>
</dbReference>
<feature type="region of interest" description="Disordered" evidence="4">
    <location>
        <begin position="253"/>
        <end position="354"/>
    </location>
</feature>